<dbReference type="OMA" id="NIEITHC"/>
<dbReference type="PANTHER" id="PTHR11439:SF467">
    <property type="entry name" value="INTEGRASE CATALYTIC DOMAIN-CONTAINING PROTEIN"/>
    <property type="match status" value="1"/>
</dbReference>
<dbReference type="STRING" id="500485.B6H7I1"/>
<dbReference type="VEuPathDB" id="FungiDB:PCH_Pc16g06680"/>
<dbReference type="PANTHER" id="PTHR11439">
    <property type="entry name" value="GAG-POL-RELATED RETROTRANSPOSON"/>
    <property type="match status" value="1"/>
</dbReference>
<accession>B6H7I1</accession>
<proteinExistence type="predicted"/>
<dbReference type="HOGENOM" id="CLU_001650_6_0_1"/>
<gene>
    <name evidence="1" type="ORF">Pc16g06680</name>
    <name evidence="1" type="ORF">PCH_Pc16g06680</name>
</gene>
<sequence>MKMRWLADKSRPDIAVAVNKLQRRTSAPRKEDVEALKQLIRYLKGTKSLGILLSKDANGDNELIGYMDALYQDCDDRKARKRSPISWASRKEEIIARSSTSAEYVALDRAVREGMWLYKVIVQIDNYAKATKWLDARYHFVRHAVRSGLVSLVLIPSEDNIADALTKTLRRERFEKMRGFMIYGEKKAH</sequence>
<dbReference type="AlphaFoldDB" id="B6H7I1"/>
<reference evidence="1 2" key="1">
    <citation type="journal article" date="2008" name="Nat. Biotechnol.">
        <title>Genome sequencing and analysis of the filamentous fungus Penicillium chrysogenum.</title>
        <authorList>
            <person name="van den Berg M.A."/>
            <person name="Albang R."/>
            <person name="Albermann K."/>
            <person name="Badger J.H."/>
            <person name="Daran J.-M."/>
            <person name="Driessen A.J.M."/>
            <person name="Garcia-Estrada C."/>
            <person name="Fedorova N.D."/>
            <person name="Harris D.M."/>
            <person name="Heijne W.H.M."/>
            <person name="Joardar V.S."/>
            <person name="Kiel J.A.K.W."/>
            <person name="Kovalchuk A."/>
            <person name="Martin J.F."/>
            <person name="Nierman W.C."/>
            <person name="Nijland J.G."/>
            <person name="Pronk J.T."/>
            <person name="Roubos J.A."/>
            <person name="van der Klei I.J."/>
            <person name="van Peij N.N.M.E."/>
            <person name="Veenhuis M."/>
            <person name="von Doehren H."/>
            <person name="Wagner C."/>
            <person name="Wortman J.R."/>
            <person name="Bovenberg R.A.L."/>
        </authorList>
    </citation>
    <scope>NUCLEOTIDE SEQUENCE [LARGE SCALE GENOMIC DNA]</scope>
    <source>
        <strain evidence="2">ATCC 28089 / DSM 1075 / NRRL 1951 / Wisconsin 54-1255</strain>
    </source>
</reference>
<dbReference type="OrthoDB" id="4362974at2759"/>
<evidence type="ECO:0000313" key="1">
    <source>
        <dbReference type="EMBL" id="CAP93338.1"/>
    </source>
</evidence>
<dbReference type="CDD" id="cd09272">
    <property type="entry name" value="RNase_HI_RT_Ty1"/>
    <property type="match status" value="1"/>
</dbReference>
<dbReference type="Proteomes" id="UP000000724">
    <property type="component" value="Contig Pc00c16"/>
</dbReference>
<dbReference type="BioCyc" id="PCHR:PC16G06680-MONOMER"/>
<dbReference type="eggNOG" id="KOG0017">
    <property type="taxonomic scope" value="Eukaryota"/>
</dbReference>
<name>B6H7I1_PENRW</name>
<dbReference type="EMBL" id="AM920431">
    <property type="protein sequence ID" value="CAP93338.1"/>
    <property type="molecule type" value="Genomic_DNA"/>
</dbReference>
<protein>
    <submittedName>
        <fullName evidence="1">Pc16g06680 protein</fullName>
    </submittedName>
</protein>
<organism evidence="1 2">
    <name type="scientific">Penicillium rubens (strain ATCC 28089 / DSM 1075 / NRRL 1951 / Wisconsin 54-1255)</name>
    <name type="common">Penicillium chrysogenum</name>
    <dbReference type="NCBI Taxonomy" id="500485"/>
    <lineage>
        <taxon>Eukaryota</taxon>
        <taxon>Fungi</taxon>
        <taxon>Dikarya</taxon>
        <taxon>Ascomycota</taxon>
        <taxon>Pezizomycotina</taxon>
        <taxon>Eurotiomycetes</taxon>
        <taxon>Eurotiomycetidae</taxon>
        <taxon>Eurotiales</taxon>
        <taxon>Aspergillaceae</taxon>
        <taxon>Penicillium</taxon>
        <taxon>Penicillium chrysogenum species complex</taxon>
    </lineage>
</organism>
<evidence type="ECO:0000313" key="2">
    <source>
        <dbReference type="Proteomes" id="UP000000724"/>
    </source>
</evidence>
<keyword evidence="2" id="KW-1185">Reference proteome</keyword>